<dbReference type="InterPro" id="IPR050643">
    <property type="entry name" value="Periplasmic_pilus_chap"/>
</dbReference>
<reference evidence="2 3" key="1">
    <citation type="journal article" date="2021" name="Int. J. Syst. Evol. Microbiol.">
        <title>Characterization of a novel transitional group Rickettsia species (Rickettsia tillamookensis sp. nov.) from the western black-legged tick, Ixodes pacificus.</title>
        <authorList>
            <person name="Gauthier D.T."/>
            <person name="Karpathy S.E."/>
            <person name="Grizzard S.L."/>
            <person name="Batra D."/>
            <person name="Rowe L.A."/>
            <person name="Paddock C.D."/>
        </authorList>
    </citation>
    <scope>NUCLEOTIDE SEQUENCE [LARGE SCALE GENOMIC DNA]</scope>
    <source>
        <strain evidence="2 3">Tillamook 23</strain>
    </source>
</reference>
<dbReference type="SUPFAM" id="SSF49354">
    <property type="entry name" value="PapD-like"/>
    <property type="match status" value="1"/>
</dbReference>
<feature type="domain" description="Pili assembly chaperone N-terminal" evidence="1">
    <location>
        <begin position="24"/>
        <end position="141"/>
    </location>
</feature>
<evidence type="ECO:0000313" key="2">
    <source>
        <dbReference type="EMBL" id="QQV75115.1"/>
    </source>
</evidence>
<dbReference type="Pfam" id="PF00345">
    <property type="entry name" value="PapD_N"/>
    <property type="match status" value="1"/>
</dbReference>
<name>A0A9E6SQL5_9RICK</name>
<dbReference type="PANTHER" id="PTHR30251:SF4">
    <property type="entry name" value="SLR1668 PROTEIN"/>
    <property type="match status" value="1"/>
</dbReference>
<sequence length="145" mass="16822">MKKYFLRFLPILFILFTFNVFASVTIVPVNIEISKNNKIATMTVQNNDYTPKKFQLLLLKRVYENGTEEYKETTDLVATPVTFTLHGGKTQLIRLALKNTQNFSTREKDYRIILRELPRRVKLENSATSTVNLVVQHSIPITISR</sequence>
<dbReference type="InterPro" id="IPR013783">
    <property type="entry name" value="Ig-like_fold"/>
</dbReference>
<protein>
    <recommendedName>
        <fullName evidence="1">Pili assembly chaperone N-terminal domain-containing protein</fullName>
    </recommendedName>
</protein>
<evidence type="ECO:0000259" key="1">
    <source>
        <dbReference type="Pfam" id="PF00345"/>
    </source>
</evidence>
<dbReference type="PANTHER" id="PTHR30251">
    <property type="entry name" value="PILUS ASSEMBLY CHAPERONE"/>
    <property type="match status" value="1"/>
</dbReference>
<keyword evidence="3" id="KW-1185">Reference proteome</keyword>
<organism evidence="2 3">
    <name type="scientific">Rickettsia tillamookensis</name>
    <dbReference type="NCBI Taxonomy" id="2761623"/>
    <lineage>
        <taxon>Bacteria</taxon>
        <taxon>Pseudomonadati</taxon>
        <taxon>Pseudomonadota</taxon>
        <taxon>Alphaproteobacteria</taxon>
        <taxon>Rickettsiales</taxon>
        <taxon>Rickettsiaceae</taxon>
        <taxon>Rickettsieae</taxon>
        <taxon>Rickettsia</taxon>
        <taxon>spotted fever group</taxon>
    </lineage>
</organism>
<gene>
    <name evidence="2" type="ORF">H6P87_00661</name>
</gene>
<dbReference type="Proteomes" id="UP000595296">
    <property type="component" value="Chromosome"/>
</dbReference>
<dbReference type="EMBL" id="CP060138">
    <property type="protein sequence ID" value="QQV75115.1"/>
    <property type="molecule type" value="Genomic_DNA"/>
</dbReference>
<dbReference type="InterPro" id="IPR008962">
    <property type="entry name" value="PapD-like_sf"/>
</dbReference>
<evidence type="ECO:0000313" key="3">
    <source>
        <dbReference type="Proteomes" id="UP000595296"/>
    </source>
</evidence>
<accession>A0A9E6SQL5</accession>
<proteinExistence type="predicted"/>
<dbReference type="Gene3D" id="2.60.40.10">
    <property type="entry name" value="Immunoglobulins"/>
    <property type="match status" value="1"/>
</dbReference>
<dbReference type="InterPro" id="IPR016147">
    <property type="entry name" value="Pili_assmbl_chaperone_N"/>
</dbReference>